<dbReference type="AlphaFoldDB" id="A0AAD7XIP3"/>
<dbReference type="PANTHER" id="PTHR24198:SF165">
    <property type="entry name" value="ANKYRIN REPEAT-CONTAINING PROTEIN-RELATED"/>
    <property type="match status" value="1"/>
</dbReference>
<feature type="repeat" description="ANK" evidence="3">
    <location>
        <begin position="426"/>
        <end position="462"/>
    </location>
</feature>
<keyword evidence="6" id="KW-1185">Reference proteome</keyword>
<dbReference type="Pfam" id="PF00023">
    <property type="entry name" value="Ank"/>
    <property type="match status" value="1"/>
</dbReference>
<evidence type="ECO:0000313" key="5">
    <source>
        <dbReference type="EMBL" id="KAJ8599609.1"/>
    </source>
</evidence>
<dbReference type="PROSITE" id="PS50088">
    <property type="entry name" value="ANK_REPEAT"/>
    <property type="match status" value="2"/>
</dbReference>
<evidence type="ECO:0000256" key="4">
    <source>
        <dbReference type="SAM" id="MobiDB-lite"/>
    </source>
</evidence>
<evidence type="ECO:0000256" key="1">
    <source>
        <dbReference type="ARBA" id="ARBA00022737"/>
    </source>
</evidence>
<evidence type="ECO:0000256" key="2">
    <source>
        <dbReference type="ARBA" id="ARBA00023043"/>
    </source>
</evidence>
<dbReference type="Proteomes" id="UP001230188">
    <property type="component" value="Unassembled WGS sequence"/>
</dbReference>
<feature type="repeat" description="ANK" evidence="3">
    <location>
        <begin position="463"/>
        <end position="495"/>
    </location>
</feature>
<evidence type="ECO:0000313" key="6">
    <source>
        <dbReference type="Proteomes" id="UP001230188"/>
    </source>
</evidence>
<name>A0AAD7XIP3_9STRA</name>
<feature type="non-terminal residue" evidence="5">
    <location>
        <position position="1"/>
    </location>
</feature>
<protein>
    <submittedName>
        <fullName evidence="5">Uncharacterized protein</fullName>
    </submittedName>
</protein>
<comment type="caution">
    <text evidence="5">The sequence shown here is derived from an EMBL/GenBank/DDBJ whole genome shotgun (WGS) entry which is preliminary data.</text>
</comment>
<sequence>MVDENSQGELKEYIAMIRANPRVRTPGGTRQNLHYEANLSLPRVVEAKSVDFGKISALTWTDRFRKDRERSVNENMATFRARSRQGSRRGSRERRGNTNVSFLPQLSRRRTTSASRDKPRALEIGPGSDVLNVEKALAVIHAVEERETVREALASRRVSAAPRMIEDEPLVAAIRSDEPGEFEATVRQAYVKARIEKIKRHPTESSPAPPQGKLMDVESPSSRAPSGLEDLERSAREKVLRRLDGLEVAHNLRCKMREGVSLFKSVASLTDQPKKWVESQLVDAVLSGAPAKAWRQLRALGLFPQNAPASLDGAARAVYDRLRGRKLESSWIAKRLGELRAGVATEPLVVTSARLLLFARQNERQNEKKTFSLEKEEDDILAEEEEGGYGNGWCALHYASFERDAAVIRLVASRLGADIEARVPLDGSTPLHLAIARSTAPRAVVACCVLLELGANASVADFADRTPLHKAAARGLQQIADLLLVAGAMPWTKDKDNRTPVDAALAAGHSFCAEKIRIYRSPLEDDLETLSPEKRMDAMAASGGFNKTAETTSEQKRPSSLAGRTIRRTSVVVADDRR</sequence>
<dbReference type="SMART" id="SM00248">
    <property type="entry name" value="ANK"/>
    <property type="match status" value="4"/>
</dbReference>
<gene>
    <name evidence="5" type="ORF">CTAYLR_004677</name>
</gene>
<keyword evidence="2 3" id="KW-0040">ANK repeat</keyword>
<feature type="compositionally biased region" description="Basic residues" evidence="4">
    <location>
        <begin position="81"/>
        <end position="92"/>
    </location>
</feature>
<reference evidence="5" key="1">
    <citation type="submission" date="2023-01" db="EMBL/GenBank/DDBJ databases">
        <title>Metagenome sequencing of chrysophaentin producing Chrysophaeum taylorii.</title>
        <authorList>
            <person name="Davison J."/>
            <person name="Bewley C."/>
        </authorList>
    </citation>
    <scope>NUCLEOTIDE SEQUENCE</scope>
    <source>
        <strain evidence="5">NIES-1699</strain>
    </source>
</reference>
<dbReference type="EMBL" id="JAQMWT010000552">
    <property type="protein sequence ID" value="KAJ8599609.1"/>
    <property type="molecule type" value="Genomic_DNA"/>
</dbReference>
<dbReference type="InterPro" id="IPR002110">
    <property type="entry name" value="Ankyrin_rpt"/>
</dbReference>
<organism evidence="5 6">
    <name type="scientific">Chrysophaeum taylorii</name>
    <dbReference type="NCBI Taxonomy" id="2483200"/>
    <lineage>
        <taxon>Eukaryota</taxon>
        <taxon>Sar</taxon>
        <taxon>Stramenopiles</taxon>
        <taxon>Ochrophyta</taxon>
        <taxon>Pelagophyceae</taxon>
        <taxon>Pelagomonadales</taxon>
        <taxon>Pelagomonadaceae</taxon>
        <taxon>Chrysophaeum</taxon>
    </lineage>
</organism>
<dbReference type="PANTHER" id="PTHR24198">
    <property type="entry name" value="ANKYRIN REPEAT AND PROTEIN KINASE DOMAIN-CONTAINING PROTEIN"/>
    <property type="match status" value="1"/>
</dbReference>
<accession>A0AAD7XIP3</accession>
<feature type="region of interest" description="Disordered" evidence="4">
    <location>
        <begin position="75"/>
        <end position="123"/>
    </location>
</feature>
<feature type="region of interest" description="Disordered" evidence="4">
    <location>
        <begin position="537"/>
        <end position="578"/>
    </location>
</feature>
<dbReference type="InterPro" id="IPR036770">
    <property type="entry name" value="Ankyrin_rpt-contain_sf"/>
</dbReference>
<evidence type="ECO:0000256" key="3">
    <source>
        <dbReference type="PROSITE-ProRule" id="PRU00023"/>
    </source>
</evidence>
<proteinExistence type="predicted"/>
<keyword evidence="1" id="KW-0677">Repeat</keyword>
<dbReference type="Gene3D" id="1.25.40.20">
    <property type="entry name" value="Ankyrin repeat-containing domain"/>
    <property type="match status" value="1"/>
</dbReference>
<dbReference type="SUPFAM" id="SSF48403">
    <property type="entry name" value="Ankyrin repeat"/>
    <property type="match status" value="1"/>
</dbReference>
<feature type="region of interest" description="Disordered" evidence="4">
    <location>
        <begin position="198"/>
        <end position="231"/>
    </location>
</feature>
<dbReference type="PROSITE" id="PS50297">
    <property type="entry name" value="ANK_REP_REGION"/>
    <property type="match status" value="2"/>
</dbReference>